<dbReference type="PANTHER" id="PTHR14202:SF0">
    <property type="entry name" value="RNA-BINDING PROTEIN RO60"/>
    <property type="match status" value="1"/>
</dbReference>
<evidence type="ECO:0000256" key="6">
    <source>
        <dbReference type="ARBA" id="ARBA00023274"/>
    </source>
</evidence>
<dbReference type="GO" id="GO:0003723">
    <property type="term" value="F:RNA binding"/>
    <property type="evidence" value="ECO:0007669"/>
    <property type="project" value="UniProtKB-KW"/>
</dbReference>
<evidence type="ECO:0000256" key="4">
    <source>
        <dbReference type="ARBA" id="ARBA00022723"/>
    </source>
</evidence>
<gene>
    <name evidence="9" type="ORF">Arub01_21300</name>
</gene>
<evidence type="ECO:0000256" key="1">
    <source>
        <dbReference type="ARBA" id="ARBA00004496"/>
    </source>
</evidence>
<evidence type="ECO:0000256" key="3">
    <source>
        <dbReference type="ARBA" id="ARBA00022490"/>
    </source>
</evidence>
<dbReference type="GO" id="GO:0005737">
    <property type="term" value="C:cytoplasm"/>
    <property type="evidence" value="ECO:0007669"/>
    <property type="project" value="UniProtKB-SubCell"/>
</dbReference>
<comment type="similarity">
    <text evidence="2">Belongs to the Ro 60 kDa family.</text>
</comment>
<name>A0A9W6UTQ8_9ACTN</name>
<dbReference type="InterPro" id="IPR056800">
    <property type="entry name" value="vWA_Ro60"/>
</dbReference>
<evidence type="ECO:0000256" key="2">
    <source>
        <dbReference type="ARBA" id="ARBA00007814"/>
    </source>
</evidence>
<evidence type="ECO:0000256" key="5">
    <source>
        <dbReference type="ARBA" id="ARBA00022884"/>
    </source>
</evidence>
<proteinExistence type="inferred from homology"/>
<dbReference type="SUPFAM" id="SSF140864">
    <property type="entry name" value="TROVE domain-like"/>
    <property type="match status" value="1"/>
</dbReference>
<evidence type="ECO:0000256" key="7">
    <source>
        <dbReference type="SAM" id="MobiDB-lite"/>
    </source>
</evidence>
<evidence type="ECO:0000259" key="8">
    <source>
        <dbReference type="PROSITE" id="PS50988"/>
    </source>
</evidence>
<dbReference type="Pfam" id="PF05731">
    <property type="entry name" value="TROVE"/>
    <property type="match status" value="1"/>
</dbReference>
<dbReference type="EMBL" id="BSRZ01000003">
    <property type="protein sequence ID" value="GLW63886.1"/>
    <property type="molecule type" value="Genomic_DNA"/>
</dbReference>
<keyword evidence="5" id="KW-0694">RNA-binding</keyword>
<dbReference type="GO" id="GO:0046872">
    <property type="term" value="F:metal ion binding"/>
    <property type="evidence" value="ECO:0007669"/>
    <property type="project" value="UniProtKB-KW"/>
</dbReference>
<feature type="domain" description="TROVE" evidence="8">
    <location>
        <begin position="24"/>
        <end position="353"/>
    </location>
</feature>
<organism evidence="9 10">
    <name type="scientific">Actinomadura rubrobrunea</name>
    <dbReference type="NCBI Taxonomy" id="115335"/>
    <lineage>
        <taxon>Bacteria</taxon>
        <taxon>Bacillati</taxon>
        <taxon>Actinomycetota</taxon>
        <taxon>Actinomycetes</taxon>
        <taxon>Streptosporangiales</taxon>
        <taxon>Thermomonosporaceae</taxon>
        <taxon>Actinomadura</taxon>
    </lineage>
</organism>
<reference evidence="9" key="1">
    <citation type="submission" date="2023-02" db="EMBL/GenBank/DDBJ databases">
        <title>Actinomadura rubrobrunea NBRC 14622.</title>
        <authorList>
            <person name="Ichikawa N."/>
            <person name="Sato H."/>
            <person name="Tonouchi N."/>
        </authorList>
    </citation>
    <scope>NUCLEOTIDE SEQUENCE</scope>
    <source>
        <strain evidence="9">NBRC 14622</strain>
    </source>
</reference>
<dbReference type="GO" id="GO:1990904">
    <property type="term" value="C:ribonucleoprotein complex"/>
    <property type="evidence" value="ECO:0007669"/>
    <property type="project" value="UniProtKB-KW"/>
</dbReference>
<keyword evidence="4" id="KW-0479">Metal-binding</keyword>
<keyword evidence="6" id="KW-0687">Ribonucleoprotein</keyword>
<keyword evidence="3" id="KW-0963">Cytoplasm</keyword>
<feature type="region of interest" description="Disordered" evidence="7">
    <location>
        <begin position="1"/>
        <end position="33"/>
    </location>
</feature>
<dbReference type="Pfam" id="PF25045">
    <property type="entry name" value="vWA_Ro60"/>
    <property type="match status" value="1"/>
</dbReference>
<dbReference type="InterPro" id="IPR008858">
    <property type="entry name" value="TROVE_dom"/>
</dbReference>
<keyword evidence="10" id="KW-1185">Reference proteome</keyword>
<feature type="compositionally biased region" description="Polar residues" evidence="7">
    <location>
        <begin position="17"/>
        <end position="26"/>
    </location>
</feature>
<evidence type="ECO:0000313" key="9">
    <source>
        <dbReference type="EMBL" id="GLW63886.1"/>
    </source>
</evidence>
<dbReference type="Gene3D" id="3.40.50.410">
    <property type="entry name" value="von Willebrand factor, type A domain"/>
    <property type="match status" value="1"/>
</dbReference>
<evidence type="ECO:0000313" key="10">
    <source>
        <dbReference type="Proteomes" id="UP001165124"/>
    </source>
</evidence>
<comment type="caution">
    <text evidence="9">The sequence shown here is derived from an EMBL/GenBank/DDBJ whole genome shotgun (WGS) entry which is preliminary data.</text>
</comment>
<sequence>MAKFNRSRVTGALSAVRSRSTPTGSTHEGAPGYERDAKSELFLLAVSNMVGEQTFYEGADERDDRFRTLVGRVALDDPDWTARLIGWLRGEAGMRSAAVVAAAEAVRARLVERRSGGNRRMIDAALQRADEPGELLAYWLGRYGRALPQPVKRGVADAARRLYGERSLIKHDTGNVRFGDVIELTHPRPRTPKQGDLFRFAIDRRHGRDRDIPASLSTLRARAELVALPVRERRALLDRPDAERVLADAGMTWESLAGWIQGPLTAAFWERIIPSMGYFALLRNLRNFDKAGVSDEVAAQVAERLADPEQVVRSKVLPMRFLAAYRAAASLRWAWALERALNASLVHVPALPGRTLVLVDRSGSMSMRLSARSELTSADAAAVFGAALAQRAEDADLVQFGTDYAKVPFRRRESVLKVVERFRDMGGTNTARAVRANYRRHDRVVIVTDEQAWWGQDGEEPTRHVPPHVPVYTWNLGGYQYGHGPSGTGTRHVFGGLSDAAFSMIPLIEAGRNADWPF</sequence>
<protein>
    <submittedName>
        <fullName evidence="9">RNA-binding protein</fullName>
    </submittedName>
</protein>
<dbReference type="SUPFAM" id="SSF53300">
    <property type="entry name" value="vWA-like"/>
    <property type="match status" value="1"/>
</dbReference>
<dbReference type="PANTHER" id="PTHR14202">
    <property type="entry name" value="60 KDA RIBONUCLEOPROTEIN SSA/RO"/>
    <property type="match status" value="1"/>
</dbReference>
<dbReference type="PROSITE" id="PS50988">
    <property type="entry name" value="TROVE"/>
    <property type="match status" value="1"/>
</dbReference>
<dbReference type="AlphaFoldDB" id="A0A9W6UTQ8"/>
<dbReference type="InterPro" id="IPR037214">
    <property type="entry name" value="TROVE_dom_sf"/>
</dbReference>
<comment type="subcellular location">
    <subcellularLocation>
        <location evidence="1">Cytoplasm</location>
    </subcellularLocation>
</comment>
<dbReference type="InterPro" id="IPR036465">
    <property type="entry name" value="vWFA_dom_sf"/>
</dbReference>
<accession>A0A9W6UTQ8</accession>
<dbReference type="RefSeq" id="WP_067918242.1">
    <property type="nucleotide sequence ID" value="NZ_BSRZ01000003.1"/>
</dbReference>
<dbReference type="Proteomes" id="UP001165124">
    <property type="component" value="Unassembled WGS sequence"/>
</dbReference>
<dbReference type="InterPro" id="IPR040322">
    <property type="entry name" value="TROVE2"/>
</dbReference>